<name>A0A835YR53_9STRA</name>
<reference evidence="1" key="1">
    <citation type="submission" date="2021-02" db="EMBL/GenBank/DDBJ databases">
        <title>First Annotated Genome of the Yellow-green Alga Tribonema minus.</title>
        <authorList>
            <person name="Mahan K.M."/>
        </authorList>
    </citation>
    <scope>NUCLEOTIDE SEQUENCE</scope>
    <source>
        <strain evidence="1">UTEX B ZZ1240</strain>
    </source>
</reference>
<proteinExistence type="predicted"/>
<gene>
    <name evidence="1" type="ORF">JKP88DRAFT_328963</name>
</gene>
<keyword evidence="2" id="KW-1185">Reference proteome</keyword>
<evidence type="ECO:0000313" key="2">
    <source>
        <dbReference type="Proteomes" id="UP000664859"/>
    </source>
</evidence>
<accession>A0A835YR53</accession>
<dbReference type="EMBL" id="JAFCMP010000514">
    <property type="protein sequence ID" value="KAG5178522.1"/>
    <property type="molecule type" value="Genomic_DNA"/>
</dbReference>
<comment type="caution">
    <text evidence="1">The sequence shown here is derived from an EMBL/GenBank/DDBJ whole genome shotgun (WGS) entry which is preliminary data.</text>
</comment>
<dbReference type="Proteomes" id="UP000664859">
    <property type="component" value="Unassembled WGS sequence"/>
</dbReference>
<protein>
    <submittedName>
        <fullName evidence="1">Uncharacterized protein</fullName>
    </submittedName>
</protein>
<organism evidence="1 2">
    <name type="scientific">Tribonema minus</name>
    <dbReference type="NCBI Taxonomy" id="303371"/>
    <lineage>
        <taxon>Eukaryota</taxon>
        <taxon>Sar</taxon>
        <taxon>Stramenopiles</taxon>
        <taxon>Ochrophyta</taxon>
        <taxon>PX clade</taxon>
        <taxon>Xanthophyceae</taxon>
        <taxon>Tribonematales</taxon>
        <taxon>Tribonemataceae</taxon>
        <taxon>Tribonema</taxon>
    </lineage>
</organism>
<evidence type="ECO:0000313" key="1">
    <source>
        <dbReference type="EMBL" id="KAG5178522.1"/>
    </source>
</evidence>
<sequence length="505" mass="55137">MPELMRQLLWTVLATAVAGMLAALILAPSRRKATHKQESSEPSVDQQLEGVLLVFNDYAGMAGQMVTLLSATDLASLETCCRAVSTEIVKHRRRRRCQPLLEQLEPLLEQLEQLFCASRQQLLSDRKIQAARLAVHNYILADRGRPAELALSAVVQAVPHSFDEHPSAGADALAALALSDAPPNERRAFWSACLTTPHGQQLCSKAAQLVHQGEFDGLARLLAEPTDAQKWWLGKEQALQTLFCAMREQLSGEAAGVSRFCNSLYTCGVDQQLLYTAAESAIHPQKTAATRATVLHAFASLHALTELGKTLGQSPTILGRMSPVAAAMPRLFPAERCVDSTIAITMPDLAPAHMWSARRADIVGAFAAQPRNEQDWRAVLEVTAIWLDECLQWGQERRLRCATALSLTCMWRMCSMALLPEPGTKPKISPIALCCFAACFAVMLGDGGGGALRRAAAARSSLAEFMEELYMFASTLAVVSPRFSAWENSNGPAVYASNYNVHYDY</sequence>
<dbReference type="AlphaFoldDB" id="A0A835YR53"/>